<dbReference type="PANTHER" id="PTHR45911:SF4">
    <property type="entry name" value="MULTIPLE C2 AND TRANSMEMBRANE DOMAIN-CONTAINING PROTEIN"/>
    <property type="match status" value="1"/>
</dbReference>
<feature type="region of interest" description="Disordered" evidence="3">
    <location>
        <begin position="936"/>
        <end position="965"/>
    </location>
</feature>
<feature type="region of interest" description="Disordered" evidence="3">
    <location>
        <begin position="846"/>
        <end position="885"/>
    </location>
</feature>
<dbReference type="Pfam" id="PF00168">
    <property type="entry name" value="C2"/>
    <property type="match status" value="2"/>
</dbReference>
<gene>
    <name evidence="5" type="ORF">CYCCA115_LOCUS5480</name>
</gene>
<evidence type="ECO:0000313" key="5">
    <source>
        <dbReference type="EMBL" id="CAJ1937033.1"/>
    </source>
</evidence>
<evidence type="ECO:0000256" key="2">
    <source>
        <dbReference type="ARBA" id="ARBA00022837"/>
    </source>
</evidence>
<dbReference type="CDD" id="cd00030">
    <property type="entry name" value="C2"/>
    <property type="match status" value="1"/>
</dbReference>
<accession>A0AAD2FGJ0</accession>
<evidence type="ECO:0000259" key="4">
    <source>
        <dbReference type="PROSITE" id="PS50004"/>
    </source>
</evidence>
<reference evidence="5" key="1">
    <citation type="submission" date="2023-08" db="EMBL/GenBank/DDBJ databases">
        <authorList>
            <person name="Audoor S."/>
            <person name="Bilcke G."/>
        </authorList>
    </citation>
    <scope>NUCLEOTIDE SEQUENCE</scope>
</reference>
<evidence type="ECO:0000313" key="6">
    <source>
        <dbReference type="Proteomes" id="UP001295423"/>
    </source>
</evidence>
<feature type="compositionally biased region" description="Polar residues" evidence="3">
    <location>
        <begin position="851"/>
        <end position="876"/>
    </location>
</feature>
<keyword evidence="2" id="KW-0106">Calcium</keyword>
<dbReference type="SUPFAM" id="SSF49562">
    <property type="entry name" value="C2 domain (Calcium/lipid-binding domain, CaLB)"/>
    <property type="match status" value="2"/>
</dbReference>
<organism evidence="5 6">
    <name type="scientific">Cylindrotheca closterium</name>
    <dbReference type="NCBI Taxonomy" id="2856"/>
    <lineage>
        <taxon>Eukaryota</taxon>
        <taxon>Sar</taxon>
        <taxon>Stramenopiles</taxon>
        <taxon>Ochrophyta</taxon>
        <taxon>Bacillariophyta</taxon>
        <taxon>Bacillariophyceae</taxon>
        <taxon>Bacillariophycidae</taxon>
        <taxon>Bacillariales</taxon>
        <taxon>Bacillariaceae</taxon>
        <taxon>Cylindrotheca</taxon>
    </lineage>
</organism>
<comment type="caution">
    <text evidence="5">The sequence shown here is derived from an EMBL/GenBank/DDBJ whole genome shotgun (WGS) entry which is preliminary data.</text>
</comment>
<dbReference type="PANTHER" id="PTHR45911">
    <property type="entry name" value="C2 DOMAIN-CONTAINING PROTEIN"/>
    <property type="match status" value="1"/>
</dbReference>
<keyword evidence="6" id="KW-1185">Reference proteome</keyword>
<dbReference type="AlphaFoldDB" id="A0AAD2FGJ0"/>
<evidence type="ECO:0000256" key="3">
    <source>
        <dbReference type="SAM" id="MobiDB-lite"/>
    </source>
</evidence>
<feature type="domain" description="C2" evidence="4">
    <location>
        <begin position="274"/>
        <end position="397"/>
    </location>
</feature>
<feature type="compositionally biased region" description="Low complexity" evidence="3">
    <location>
        <begin position="936"/>
        <end position="950"/>
    </location>
</feature>
<dbReference type="GO" id="GO:0016020">
    <property type="term" value="C:membrane"/>
    <property type="evidence" value="ECO:0007669"/>
    <property type="project" value="TreeGrafter"/>
</dbReference>
<feature type="compositionally biased region" description="Polar residues" evidence="3">
    <location>
        <begin position="1039"/>
        <end position="1049"/>
    </location>
</feature>
<dbReference type="InterPro" id="IPR000008">
    <property type="entry name" value="C2_dom"/>
</dbReference>
<proteinExistence type="predicted"/>
<dbReference type="InterPro" id="IPR035892">
    <property type="entry name" value="C2_domain_sf"/>
</dbReference>
<keyword evidence="1" id="KW-0479">Metal-binding</keyword>
<sequence length="1067" mass="120243">MTMESTPSKVATGSSSTSILCEIIGAQNLTVPTAPKEALHTFCTVQFNRKLVHTTRPEAGRNPIWTVTSKSLFLLPESKVETLSNPLLIEVYAVRNFAPNNSASSFFADRTDRIFLGSVEISRTSILSQCNGQRIELKIQKNRKDNVGTLAVRFRISQESDQQILNLLKSSKDGSQLKKEFLDQILHGQEKEQRSPSNNEKSKSKLLPIANLVTEKSDSSLAQNNFFSLVNNMFTASTVYDTKSYRELRRIKPYPNPKSPNETEFLSATDIKKQTYGPSHSWVEAGSGKLGRLYVEVLACHDLPNMDMGEAVGDYTDPFVCLVYEDTVATTDVIDDELSPHWLPWTQRAFSFGTMHPASILYLGVFDFDVGSDHDPIGRVAVNLSNLQHNTEYTLEYALYKSSNVTDRTANGSITLRLRMECYDEKAALMEVLAPRPRININVRMQKTFRVVRYTCFGEYDNEESFDLTVTRSYINEILCYKRKLYYAIRDSFFSLVFWRGQVDIAGDGTTKVPLYSFLFFVGACHLIENPHLVVPFTLLSISFIMMASHTQRIQHPSPWKRCQSIWHFVDILLGDLTKSPANAADPKSNLASGVSVKAFERHQEAEAYEKSLQDRVELDVLREQKRFELQQELENYGNENISTAVNNAGMLLPPDLQARLTRWQGIIGRICTWIRCIRIVTLWEESILSFWITAAFFVSGVVSMILPWKFILLWSARITVWGFFGPHMKVIDTFFQLEEESQKVLIRNIDRLFQEARLRREEAVKVQAIKVLAFGKYSVLVPSYNVARHFDQPLAPSFAKQSPESHSLHVAQMIPGQQLYGTMIPRPETEAALYSEAEQRILKHREASSLIPNTPSSDITPTTEPDSSEDGTNAQERGASRRPTLLHQEAIEVVAVVSDGEDEALATISNEEDNLSAAALRIRTVETNVTSFASSSYYDSSSYDNSTGSSEDEDDQNDDRKGIEIVPKASTYAEDEGLEIVATGRLQSMEPDELLLLRSKSLDSIIFHRRESQDIARDGSEEGEGLDASEMRRVSSEVGYSTSASISASKRRRPTLTVEVDENPLQ</sequence>
<dbReference type="Proteomes" id="UP001295423">
    <property type="component" value="Unassembled WGS sequence"/>
</dbReference>
<dbReference type="SMART" id="SM00239">
    <property type="entry name" value="C2"/>
    <property type="match status" value="2"/>
</dbReference>
<dbReference type="GO" id="GO:0005509">
    <property type="term" value="F:calcium ion binding"/>
    <property type="evidence" value="ECO:0007669"/>
    <property type="project" value="TreeGrafter"/>
</dbReference>
<evidence type="ECO:0000256" key="1">
    <source>
        <dbReference type="ARBA" id="ARBA00022723"/>
    </source>
</evidence>
<protein>
    <recommendedName>
        <fullName evidence="4">C2 domain-containing protein</fullName>
    </recommendedName>
</protein>
<feature type="region of interest" description="Disordered" evidence="3">
    <location>
        <begin position="1016"/>
        <end position="1067"/>
    </location>
</feature>
<dbReference type="PROSITE" id="PS50004">
    <property type="entry name" value="C2"/>
    <property type="match status" value="1"/>
</dbReference>
<name>A0AAD2FGJ0_9STRA</name>
<dbReference type="Gene3D" id="2.60.40.150">
    <property type="entry name" value="C2 domain"/>
    <property type="match status" value="1"/>
</dbReference>
<dbReference type="EMBL" id="CAKOGP040000591">
    <property type="protein sequence ID" value="CAJ1937033.1"/>
    <property type="molecule type" value="Genomic_DNA"/>
</dbReference>